<evidence type="ECO:0000313" key="2">
    <source>
        <dbReference type="Proteomes" id="UP000199266"/>
    </source>
</evidence>
<sequence>MPHNGQLTSQKRFSQIGFSRLIRLEWLERTANLVLAGNDESSIYDALQRLLDNKLYGGKNVKGGSRKKTIAILRKIWVRPPIDLICLRDNGLEILSHIPREEHVIIHWGMTMAAYPFWSAVAMHIGRQLRLQGITSVGQVQRRISEQYGERDTVSLAVQKIFLSLADWGLLRRTANRGIYVPGLSFAINDIRVIAWLVEAFLHVHQGGPLMLDTILNLPSLFPFRINPVSSGQLVKASERLDAFSVGIGQDFLVIGKAN</sequence>
<organism evidence="1 2">
    <name type="scientific">Acetomicrobium thermoterrenum DSM 13490</name>
    <dbReference type="NCBI Taxonomy" id="1120987"/>
    <lineage>
        <taxon>Bacteria</taxon>
        <taxon>Thermotogati</taxon>
        <taxon>Synergistota</taxon>
        <taxon>Synergistia</taxon>
        <taxon>Synergistales</taxon>
        <taxon>Acetomicrobiaceae</taxon>
        <taxon>Acetomicrobium</taxon>
    </lineage>
</organism>
<proteinExistence type="predicted"/>
<dbReference type="Proteomes" id="UP000199266">
    <property type="component" value="Unassembled WGS sequence"/>
</dbReference>
<gene>
    <name evidence="1" type="ORF">SAMN03080603_01282</name>
</gene>
<evidence type="ECO:0000313" key="1">
    <source>
        <dbReference type="EMBL" id="SDX95923.1"/>
    </source>
</evidence>
<dbReference type="EMBL" id="FNPD01000007">
    <property type="protein sequence ID" value="SDX95923.1"/>
    <property type="molecule type" value="Genomic_DNA"/>
</dbReference>
<dbReference type="AlphaFoldDB" id="A0A1H3FXW4"/>
<protein>
    <submittedName>
        <fullName evidence="1">Uncharacterized protein</fullName>
    </submittedName>
</protein>
<accession>A0A1H3FXW4</accession>
<name>A0A1H3FXW4_9BACT</name>
<dbReference type="RefSeq" id="WP_091461464.1">
    <property type="nucleotide sequence ID" value="NZ_FNPD01000007.1"/>
</dbReference>
<keyword evidence="2" id="KW-1185">Reference proteome</keyword>
<reference evidence="2" key="1">
    <citation type="submission" date="2016-10" db="EMBL/GenBank/DDBJ databases">
        <authorList>
            <person name="Varghese N."/>
            <person name="Submissions S."/>
        </authorList>
    </citation>
    <scope>NUCLEOTIDE SEQUENCE [LARGE SCALE GENOMIC DNA]</scope>
    <source>
        <strain evidence="2">DSM 13490</strain>
    </source>
</reference>